<feature type="domain" description="AB hydrolase-1" evidence="1">
    <location>
        <begin position="21"/>
        <end position="127"/>
    </location>
</feature>
<dbReference type="Proteomes" id="UP001447516">
    <property type="component" value="Unassembled WGS sequence"/>
</dbReference>
<dbReference type="InterPro" id="IPR050471">
    <property type="entry name" value="AB_hydrolase"/>
</dbReference>
<evidence type="ECO:0000313" key="2">
    <source>
        <dbReference type="EMBL" id="MEN3534503.1"/>
    </source>
</evidence>
<dbReference type="InterPro" id="IPR000073">
    <property type="entry name" value="AB_hydrolase_1"/>
</dbReference>
<sequence>MREFVSVPGARLYTERAGEGPALLLISGGGGDAGMYEAVVAPLSRRFTVITYDRRGNSRSRLADPAAPTSVAEQADDAVAVLGHHGVERAYVFGSSAGAIITVEMVARHADRLLGAVAHEPPLVQIIPGGPESESIRRLQGVARKGLMRGWVAFATMTMPRTPAFLLSPAGRLVAAGALRVGTAVLPVVRRVRGGEPGGMERLLGNTRRLLRVELPAFVDEYEPDLAALRRAPVPWCTATGRDSVGRPYHRPAHVLGELVGVRCEEFPGGHVSYQETPDEFVRTLTEILDGFSP</sequence>
<keyword evidence="2" id="KW-0378">Hydrolase</keyword>
<dbReference type="PANTHER" id="PTHR43433:SF5">
    <property type="entry name" value="AB HYDROLASE-1 DOMAIN-CONTAINING PROTEIN"/>
    <property type="match status" value="1"/>
</dbReference>
<dbReference type="EMBL" id="JBDJAW010000003">
    <property type="protein sequence ID" value="MEN3534503.1"/>
    <property type="molecule type" value="Genomic_DNA"/>
</dbReference>
<dbReference type="SUPFAM" id="SSF53474">
    <property type="entry name" value="alpha/beta-Hydrolases"/>
    <property type="match status" value="1"/>
</dbReference>
<keyword evidence="3" id="KW-1185">Reference proteome</keyword>
<name>A0ABV0AGN4_9ACTN</name>
<evidence type="ECO:0000259" key="1">
    <source>
        <dbReference type="Pfam" id="PF00561"/>
    </source>
</evidence>
<accession>A0ABV0AGN4</accession>
<reference evidence="2 3" key="1">
    <citation type="submission" date="2024-05" db="EMBL/GenBank/DDBJ databases">
        <title>Microbispora sp.ZYX-F-249.</title>
        <authorList>
            <person name="Xie H."/>
        </authorList>
    </citation>
    <scope>NUCLEOTIDE SEQUENCE [LARGE SCALE GENOMIC DNA]</scope>
    <source>
        <strain evidence="2 3">ZYX-F-249</strain>
    </source>
</reference>
<proteinExistence type="predicted"/>
<comment type="caution">
    <text evidence="2">The sequence shown here is derived from an EMBL/GenBank/DDBJ whole genome shotgun (WGS) entry which is preliminary data.</text>
</comment>
<protein>
    <submittedName>
        <fullName evidence="2">Alpha/beta hydrolase</fullName>
    </submittedName>
</protein>
<dbReference type="GO" id="GO:0016787">
    <property type="term" value="F:hydrolase activity"/>
    <property type="evidence" value="ECO:0007669"/>
    <property type="project" value="UniProtKB-KW"/>
</dbReference>
<dbReference type="Gene3D" id="3.40.50.1820">
    <property type="entry name" value="alpha/beta hydrolase"/>
    <property type="match status" value="1"/>
</dbReference>
<dbReference type="Pfam" id="PF00561">
    <property type="entry name" value="Abhydrolase_1"/>
    <property type="match status" value="1"/>
</dbReference>
<organism evidence="2 3">
    <name type="scientific">Microbispora maris</name>
    <dbReference type="NCBI Taxonomy" id="3144104"/>
    <lineage>
        <taxon>Bacteria</taxon>
        <taxon>Bacillati</taxon>
        <taxon>Actinomycetota</taxon>
        <taxon>Actinomycetes</taxon>
        <taxon>Streptosporangiales</taxon>
        <taxon>Streptosporangiaceae</taxon>
        <taxon>Microbispora</taxon>
    </lineage>
</organism>
<dbReference type="PANTHER" id="PTHR43433">
    <property type="entry name" value="HYDROLASE, ALPHA/BETA FOLD FAMILY PROTEIN"/>
    <property type="match status" value="1"/>
</dbReference>
<dbReference type="InterPro" id="IPR029058">
    <property type="entry name" value="AB_hydrolase_fold"/>
</dbReference>
<evidence type="ECO:0000313" key="3">
    <source>
        <dbReference type="Proteomes" id="UP001447516"/>
    </source>
</evidence>
<dbReference type="RefSeq" id="WP_346224597.1">
    <property type="nucleotide sequence ID" value="NZ_JBDJAW010000003.1"/>
</dbReference>
<gene>
    <name evidence="2" type="ORF">AAH991_05260</name>
</gene>